<proteinExistence type="predicted"/>
<comment type="caution">
    <text evidence="1">The sequence shown here is derived from an EMBL/GenBank/DDBJ whole genome shotgun (WGS) entry which is preliminary data.</text>
</comment>
<dbReference type="RefSeq" id="WP_171345728.1">
    <property type="nucleotide sequence ID" value="NZ_VTYF01000004.1"/>
</dbReference>
<protein>
    <submittedName>
        <fullName evidence="1">XRE family transcriptional regulator</fullName>
    </submittedName>
</protein>
<gene>
    <name evidence="1" type="ORF">F0254_09765</name>
</gene>
<evidence type="ECO:0000313" key="2">
    <source>
        <dbReference type="Proteomes" id="UP000532247"/>
    </source>
</evidence>
<reference evidence="1 2" key="1">
    <citation type="submission" date="2019-09" db="EMBL/GenBank/DDBJ databases">
        <title>Draft genome sequencing and comparative genomics of hatchery-associated Vibrios.</title>
        <authorList>
            <person name="Kehlet-Delgado H."/>
            <person name="Mueller R.S."/>
        </authorList>
    </citation>
    <scope>NUCLEOTIDE SEQUENCE [LARGE SCALE GENOMIC DNA]</scope>
    <source>
        <strain evidence="1 2">081416A</strain>
    </source>
</reference>
<name>A0A7Y4B277_VIBAL</name>
<evidence type="ECO:0000313" key="1">
    <source>
        <dbReference type="EMBL" id="NOI09150.1"/>
    </source>
</evidence>
<dbReference type="AlphaFoldDB" id="A0A7Y4B277"/>
<sequence>MTYLEFTKNLKKADITAKEFARLLKKHPNSITNNASKGKIPNELGVIAALIGEMADNNIEYRDLISELDLSTKKIRGGADIGKFGGNPQQSLLK</sequence>
<dbReference type="EMBL" id="VTYF01000004">
    <property type="protein sequence ID" value="NOI09150.1"/>
    <property type="molecule type" value="Genomic_DNA"/>
</dbReference>
<accession>A0A7Y4B277</accession>
<organism evidence="1 2">
    <name type="scientific">Vibrio alginolyticus</name>
    <dbReference type="NCBI Taxonomy" id="663"/>
    <lineage>
        <taxon>Bacteria</taxon>
        <taxon>Pseudomonadati</taxon>
        <taxon>Pseudomonadota</taxon>
        <taxon>Gammaproteobacteria</taxon>
        <taxon>Vibrionales</taxon>
        <taxon>Vibrionaceae</taxon>
        <taxon>Vibrio</taxon>
    </lineage>
</organism>
<dbReference type="Proteomes" id="UP000532247">
    <property type="component" value="Unassembled WGS sequence"/>
</dbReference>